<sequence>MAETTFRATSITAHTLDIIMAGLLKVEVGGGSVDRDTWSRQFDSLSPPRRLDICEVKDVCVALDSLLQVARIGVSILEGNGGADQRHTIHSLPDETLANIFEFNHDDVGKSNEYSIDISHTCRRFRMVALHCPRLWSVVHNGQNADELDPFLSRSGRTKLTVAVNEDLLHELYSSNTIPVKKFMDVVTKQLDRWGSFRCIVNDEVGSETIEVLCEYTRLHLPMLTTFTCKNRMKEYPEPLDIFYKSWLMPSLIRYSAVRTFPPHGMSGTLKTVDLSLSRLGHLGVEQLRYTLHYATELESLAIKFRDSAPTLIVDFHGPVIDNLCLPKLRCFSLDFNGMEFHFSECVRDVFRNFTAPVATILALKGGYGSLDEILLAIIPNDQVFPSVNRFELLPRGSRVFGQETLPIALARMPSLQHLSIRSESYGCKIRRLFDKRQTFPQLLSLRLEHCGDVSDAAIRAILSELQRGVSWPEFQNLKLHQCARLSKIYLERLKHRMGNKLEYSLAFRSRSPSSDG</sequence>
<protein>
    <submittedName>
        <fullName evidence="1">Uncharacterized protein</fullName>
    </submittedName>
</protein>
<dbReference type="InterPro" id="IPR032675">
    <property type="entry name" value="LRR_dom_sf"/>
</dbReference>
<dbReference type="EMBL" id="ML170183">
    <property type="protein sequence ID" value="TDL21020.1"/>
    <property type="molecule type" value="Genomic_DNA"/>
</dbReference>
<dbReference type="OrthoDB" id="3027018at2759"/>
<gene>
    <name evidence="1" type="ORF">BD410DRAFT_790093</name>
</gene>
<dbReference type="AlphaFoldDB" id="A0A4Y7Q2K2"/>
<proteinExistence type="predicted"/>
<dbReference type="VEuPathDB" id="FungiDB:BD410DRAFT_790093"/>
<evidence type="ECO:0000313" key="1">
    <source>
        <dbReference type="EMBL" id="TDL21020.1"/>
    </source>
</evidence>
<reference evidence="1 2" key="1">
    <citation type="submission" date="2018-06" db="EMBL/GenBank/DDBJ databases">
        <title>A transcriptomic atlas of mushroom development highlights an independent origin of complex multicellularity.</title>
        <authorList>
            <consortium name="DOE Joint Genome Institute"/>
            <person name="Krizsan K."/>
            <person name="Almasi E."/>
            <person name="Merenyi Z."/>
            <person name="Sahu N."/>
            <person name="Viragh M."/>
            <person name="Koszo T."/>
            <person name="Mondo S."/>
            <person name="Kiss B."/>
            <person name="Balint B."/>
            <person name="Kues U."/>
            <person name="Barry K."/>
            <person name="Hegedus J.C."/>
            <person name="Henrissat B."/>
            <person name="Johnson J."/>
            <person name="Lipzen A."/>
            <person name="Ohm R."/>
            <person name="Nagy I."/>
            <person name="Pangilinan J."/>
            <person name="Yan J."/>
            <person name="Xiong Y."/>
            <person name="Grigoriev I.V."/>
            <person name="Hibbett D.S."/>
            <person name="Nagy L.G."/>
        </authorList>
    </citation>
    <scope>NUCLEOTIDE SEQUENCE [LARGE SCALE GENOMIC DNA]</scope>
    <source>
        <strain evidence="1 2">SZMC22713</strain>
    </source>
</reference>
<name>A0A4Y7Q2K2_9AGAM</name>
<organism evidence="1 2">
    <name type="scientific">Rickenella mellea</name>
    <dbReference type="NCBI Taxonomy" id="50990"/>
    <lineage>
        <taxon>Eukaryota</taxon>
        <taxon>Fungi</taxon>
        <taxon>Dikarya</taxon>
        <taxon>Basidiomycota</taxon>
        <taxon>Agaricomycotina</taxon>
        <taxon>Agaricomycetes</taxon>
        <taxon>Hymenochaetales</taxon>
        <taxon>Rickenellaceae</taxon>
        <taxon>Rickenella</taxon>
    </lineage>
</organism>
<dbReference type="Gene3D" id="1.20.1280.50">
    <property type="match status" value="1"/>
</dbReference>
<dbReference type="SUPFAM" id="SSF52047">
    <property type="entry name" value="RNI-like"/>
    <property type="match status" value="1"/>
</dbReference>
<accession>A0A4Y7Q2K2</accession>
<keyword evidence="2" id="KW-1185">Reference proteome</keyword>
<evidence type="ECO:0000313" key="2">
    <source>
        <dbReference type="Proteomes" id="UP000294933"/>
    </source>
</evidence>
<dbReference type="Proteomes" id="UP000294933">
    <property type="component" value="Unassembled WGS sequence"/>
</dbReference>
<dbReference type="Gene3D" id="3.80.10.10">
    <property type="entry name" value="Ribonuclease Inhibitor"/>
    <property type="match status" value="1"/>
</dbReference>